<reference evidence="2 3" key="1">
    <citation type="submission" date="2012-05" db="EMBL/GenBank/DDBJ databases">
        <title>Recombination and specialization in a pathogen metapopulation.</title>
        <authorList>
            <person name="Gardiner A."/>
            <person name="Kemen E."/>
            <person name="Schultz-Larsen T."/>
            <person name="MacLean D."/>
            <person name="Van Oosterhout C."/>
            <person name="Jones J.D.G."/>
        </authorList>
    </citation>
    <scope>NUCLEOTIDE SEQUENCE [LARGE SCALE GENOMIC DNA]</scope>
    <source>
        <strain evidence="2 3">Ac Nc2</strain>
    </source>
</reference>
<dbReference type="InterPro" id="IPR001683">
    <property type="entry name" value="PX_dom"/>
</dbReference>
<evidence type="ECO:0000313" key="2">
    <source>
        <dbReference type="EMBL" id="CCI50350.1"/>
    </source>
</evidence>
<dbReference type="InParanoid" id="A0A024GVE9"/>
<evidence type="ECO:0000259" key="1">
    <source>
        <dbReference type="PROSITE" id="PS50195"/>
    </source>
</evidence>
<organism evidence="2 3">
    <name type="scientific">Albugo candida</name>
    <dbReference type="NCBI Taxonomy" id="65357"/>
    <lineage>
        <taxon>Eukaryota</taxon>
        <taxon>Sar</taxon>
        <taxon>Stramenopiles</taxon>
        <taxon>Oomycota</taxon>
        <taxon>Peronosporomycetes</taxon>
        <taxon>Albuginales</taxon>
        <taxon>Albuginaceae</taxon>
        <taxon>Albugo</taxon>
    </lineage>
</organism>
<name>A0A024GVE9_9STRA</name>
<proteinExistence type="predicted"/>
<gene>
    <name evidence="2" type="ORF">BN9_120240</name>
</gene>
<comment type="caution">
    <text evidence="2">The sequence shown here is derived from an EMBL/GenBank/DDBJ whole genome shotgun (WGS) entry which is preliminary data.</text>
</comment>
<dbReference type="SUPFAM" id="SSF64268">
    <property type="entry name" value="PX domain"/>
    <property type="match status" value="1"/>
</dbReference>
<sequence>MTHTRTVTVASSLLDLVEEESAGTTYRRQSTTTAYTCNYTTSLSTRYTAEKWNERSSAPDLDVLHYTYADDAEMSQCTASYVSASAPQSTRQDPYRDVSIEVNNYSFTSQGVVMYHVDIKGPEGVLSTYTIRRRYRAFKNLYHMLQRFYYAKNARSNANGFEIGSFRRQQSTFHTLEKIPSEKALIQQNPLQLPALPSAGMWSYLKRHDIRLVEQRKKQLEGILRVATRHPILRHCPALDAFLSVAPSEISQRGSSYVSLQDYSVPKLDHHRESIERKQIRMRVLEGKRRKTRAMSDAGLISSLRTQQPVIHDRSTQRLSTA</sequence>
<dbReference type="Proteomes" id="UP000053237">
    <property type="component" value="Unassembled WGS sequence"/>
</dbReference>
<feature type="domain" description="PX" evidence="1">
    <location>
        <begin position="93"/>
        <end position="250"/>
    </location>
</feature>
<dbReference type="CDD" id="cd06093">
    <property type="entry name" value="PX_domain"/>
    <property type="match status" value="1"/>
</dbReference>
<dbReference type="InterPro" id="IPR036871">
    <property type="entry name" value="PX_dom_sf"/>
</dbReference>
<dbReference type="OrthoDB" id="67288at2759"/>
<dbReference type="AlphaFoldDB" id="A0A024GVE9"/>
<dbReference type="EMBL" id="CAIX01000459">
    <property type="protein sequence ID" value="CCI50350.1"/>
    <property type="molecule type" value="Genomic_DNA"/>
</dbReference>
<keyword evidence="3" id="KW-1185">Reference proteome</keyword>
<dbReference type="PROSITE" id="PS50195">
    <property type="entry name" value="PX"/>
    <property type="match status" value="1"/>
</dbReference>
<dbReference type="Gene3D" id="3.30.1520.10">
    <property type="entry name" value="Phox-like domain"/>
    <property type="match status" value="1"/>
</dbReference>
<dbReference type="GO" id="GO:0035091">
    <property type="term" value="F:phosphatidylinositol binding"/>
    <property type="evidence" value="ECO:0007669"/>
    <property type="project" value="InterPro"/>
</dbReference>
<evidence type="ECO:0000313" key="3">
    <source>
        <dbReference type="Proteomes" id="UP000053237"/>
    </source>
</evidence>
<dbReference type="SMART" id="SM00312">
    <property type="entry name" value="PX"/>
    <property type="match status" value="1"/>
</dbReference>
<accession>A0A024GVE9</accession>
<dbReference type="Pfam" id="PF00787">
    <property type="entry name" value="PX"/>
    <property type="match status" value="1"/>
</dbReference>
<protein>
    <recommendedName>
        <fullName evidence="1">PX domain-containing protein</fullName>
    </recommendedName>
</protein>